<feature type="transmembrane region" description="Helical" evidence="6">
    <location>
        <begin position="583"/>
        <end position="604"/>
    </location>
</feature>
<dbReference type="Pfam" id="PF03125">
    <property type="entry name" value="Sre"/>
    <property type="match status" value="2"/>
</dbReference>
<proteinExistence type="inferred from homology"/>
<dbReference type="EMBL" id="CADEPM010000001">
    <property type="protein sequence ID" value="CAB3396856.1"/>
    <property type="molecule type" value="Genomic_DNA"/>
</dbReference>
<dbReference type="GO" id="GO:0007606">
    <property type="term" value="P:sensory perception of chemical stimulus"/>
    <property type="evidence" value="ECO:0007669"/>
    <property type="project" value="InterPro"/>
</dbReference>
<comment type="caution">
    <text evidence="7">The sequence shown here is derived from an EMBL/GenBank/DDBJ whole genome shotgun (WGS) entry which is preliminary data.</text>
</comment>
<evidence type="ECO:0000256" key="3">
    <source>
        <dbReference type="ARBA" id="ARBA00022692"/>
    </source>
</evidence>
<feature type="transmembrane region" description="Helical" evidence="6">
    <location>
        <begin position="344"/>
        <end position="365"/>
    </location>
</feature>
<dbReference type="AlphaFoldDB" id="A0A8S1DZP7"/>
<gene>
    <name evidence="7" type="ORF">CBOVIS_LOCUS354</name>
</gene>
<evidence type="ECO:0000256" key="1">
    <source>
        <dbReference type="ARBA" id="ARBA00004141"/>
    </source>
</evidence>
<name>A0A8S1DZP7_9PELO</name>
<evidence type="ECO:0000256" key="6">
    <source>
        <dbReference type="SAM" id="Phobius"/>
    </source>
</evidence>
<evidence type="ECO:0000313" key="7">
    <source>
        <dbReference type="EMBL" id="CAB3396856.1"/>
    </source>
</evidence>
<keyword evidence="3 6" id="KW-0812">Transmembrane</keyword>
<feature type="transmembrane region" description="Helical" evidence="6">
    <location>
        <begin position="542"/>
        <end position="563"/>
    </location>
</feature>
<reference evidence="7 8" key="1">
    <citation type="submission" date="2020-04" db="EMBL/GenBank/DDBJ databases">
        <authorList>
            <person name="Laetsch R D."/>
            <person name="Stevens L."/>
            <person name="Kumar S."/>
            <person name="Blaxter L. M."/>
        </authorList>
    </citation>
    <scope>NUCLEOTIDE SEQUENCE [LARGE SCALE GENOMIC DNA]</scope>
</reference>
<keyword evidence="5 6" id="KW-0472">Membrane</keyword>
<keyword evidence="4 6" id="KW-1133">Transmembrane helix</keyword>
<keyword evidence="8" id="KW-1185">Reference proteome</keyword>
<feature type="transmembrane region" description="Helical" evidence="6">
    <location>
        <begin position="484"/>
        <end position="505"/>
    </location>
</feature>
<feature type="transmembrane region" description="Helical" evidence="6">
    <location>
        <begin position="457"/>
        <end position="478"/>
    </location>
</feature>
<dbReference type="OrthoDB" id="5834189at2759"/>
<dbReference type="PANTHER" id="PTHR23128">
    <property type="entry name" value="SERPENTINE RECEPTOR, CLASS E (EPSILON)-RELATED"/>
    <property type="match status" value="1"/>
</dbReference>
<dbReference type="PANTHER" id="PTHR23128:SF138">
    <property type="entry name" value="SERPENTINE RECEPTOR, CLASS E (EPSILON)"/>
    <property type="match status" value="1"/>
</dbReference>
<feature type="transmembrane region" description="Helical" evidence="6">
    <location>
        <begin position="35"/>
        <end position="56"/>
    </location>
</feature>
<feature type="transmembrane region" description="Helical" evidence="6">
    <location>
        <begin position="377"/>
        <end position="402"/>
    </location>
</feature>
<accession>A0A8S1DZP7</accession>
<comment type="subcellular location">
    <subcellularLocation>
        <location evidence="1">Membrane</location>
        <topology evidence="1">Multi-pass membrane protein</topology>
    </subcellularLocation>
</comment>
<feature type="transmembrane region" description="Helical" evidence="6">
    <location>
        <begin position="92"/>
        <end position="117"/>
    </location>
</feature>
<evidence type="ECO:0000256" key="2">
    <source>
        <dbReference type="ARBA" id="ARBA00006803"/>
    </source>
</evidence>
<feature type="transmembrane region" description="Helical" evidence="6">
    <location>
        <begin position="68"/>
        <end position="86"/>
    </location>
</feature>
<sequence>MAESLLNDLQNSEDNPTIFSVFLKSATEKPSAIEVVTFIIVILISIIFNIFSLYIISKAKVFHLNLQFLIFFGNFVWFELGFSKILKFASKGIILLYISASTHYHCIYTIVFIPFICIIERSCATYFIFDYEKRKRRWVLITNLLLHNALSILFTSLTVTNYLRFLNAAIITSFIMVLSVCLFVYLKSYNERKLEYLDKYNQDIRFNLSSRYQLRENVKTFRMARKLFTFVVVIILIQTAIKTIPRVIEFEPNVNFGFRLIGDLMVHGGPIYKSFILLQVVDAYMKVCHNLLGIRHTRLLIPMKITFNENWELHLEDDPNGHNPTIISIFVSSARQLMSTTQTAVFIFIIILSSMFDIFCIIVVGKASVFHFNLQALLLWTAFAWFEFAAGKIIVIIYQQIYLDEKITDAGSNLLVWAAATHYHFMYFAILAPFCVFFERACATFFIFDYERKSRRWIVVTILSFQLSLSMIALYLPLCDNVRYLQTSIFLGALVTISLIGFIYLNRYNRNKLKYLERYHRDIRFTLASRYQLRENVKTFKLLKNLAFVCIFLCIGILIVKTVPMLLRVDEERKLAIRHYTDILTHSIPIGLFFAIIFAVDAYLRIVKQAFGIRNIDIRPVRGVEKKVIPTNAHFDQIKMLWK</sequence>
<comment type="similarity">
    <text evidence="2">Belongs to the nematode receptor-like protein sre family.</text>
</comment>
<dbReference type="InterPro" id="IPR004151">
    <property type="entry name" value="7TM_GPCR_serpentine_rcpt_Sre"/>
</dbReference>
<dbReference type="Proteomes" id="UP000494206">
    <property type="component" value="Unassembled WGS sequence"/>
</dbReference>
<feature type="transmembrane region" description="Helical" evidence="6">
    <location>
        <begin position="165"/>
        <end position="186"/>
    </location>
</feature>
<protein>
    <submittedName>
        <fullName evidence="7">Uncharacterized protein</fullName>
    </submittedName>
</protein>
<feature type="transmembrane region" description="Helical" evidence="6">
    <location>
        <begin position="227"/>
        <end position="248"/>
    </location>
</feature>
<organism evidence="7 8">
    <name type="scientific">Caenorhabditis bovis</name>
    <dbReference type="NCBI Taxonomy" id="2654633"/>
    <lineage>
        <taxon>Eukaryota</taxon>
        <taxon>Metazoa</taxon>
        <taxon>Ecdysozoa</taxon>
        <taxon>Nematoda</taxon>
        <taxon>Chromadorea</taxon>
        <taxon>Rhabditida</taxon>
        <taxon>Rhabditina</taxon>
        <taxon>Rhabditomorpha</taxon>
        <taxon>Rhabditoidea</taxon>
        <taxon>Rhabditidae</taxon>
        <taxon>Peloderinae</taxon>
        <taxon>Caenorhabditis</taxon>
    </lineage>
</organism>
<feature type="transmembrane region" description="Helical" evidence="6">
    <location>
        <begin position="414"/>
        <end position="437"/>
    </location>
</feature>
<feature type="transmembrane region" description="Helical" evidence="6">
    <location>
        <begin position="138"/>
        <end position="159"/>
    </location>
</feature>
<evidence type="ECO:0000313" key="8">
    <source>
        <dbReference type="Proteomes" id="UP000494206"/>
    </source>
</evidence>
<evidence type="ECO:0000256" key="5">
    <source>
        <dbReference type="ARBA" id="ARBA00023136"/>
    </source>
</evidence>
<evidence type="ECO:0000256" key="4">
    <source>
        <dbReference type="ARBA" id="ARBA00022989"/>
    </source>
</evidence>
<dbReference type="GO" id="GO:0016020">
    <property type="term" value="C:membrane"/>
    <property type="evidence" value="ECO:0007669"/>
    <property type="project" value="UniProtKB-SubCell"/>
</dbReference>